<comment type="caution">
    <text evidence="13">The sequence shown here is derived from an EMBL/GenBank/DDBJ whole genome shotgun (WGS) entry which is preliminary data.</text>
</comment>
<dbReference type="OrthoDB" id="18982at2759"/>
<evidence type="ECO:0000256" key="7">
    <source>
        <dbReference type="ARBA" id="ARBA00023006"/>
    </source>
</evidence>
<dbReference type="GO" id="GO:0061723">
    <property type="term" value="P:glycophagy"/>
    <property type="evidence" value="ECO:0007669"/>
    <property type="project" value="TreeGrafter"/>
</dbReference>
<evidence type="ECO:0000256" key="1">
    <source>
        <dbReference type="ARBA" id="ARBA00004406"/>
    </source>
</evidence>
<comment type="catalytic activity">
    <reaction evidence="10">
        <text>a 1,2-diacyl-sn-glycero-3-phospho-L-serine(in) = a 1,2-diacyl-sn-glycero-3-phospho-L-serine(out)</text>
        <dbReference type="Rhea" id="RHEA:38663"/>
        <dbReference type="ChEBI" id="CHEBI:57262"/>
    </reaction>
</comment>
<dbReference type="EMBL" id="BDSP01000007">
    <property type="protein sequence ID" value="GAX09367.1"/>
    <property type="molecule type" value="Genomic_DNA"/>
</dbReference>
<comment type="similarity">
    <text evidence="3">Belongs to the ATG2 family.</text>
</comment>
<evidence type="ECO:0000256" key="11">
    <source>
        <dbReference type="ARBA" id="ARBA00024615"/>
    </source>
</evidence>
<dbReference type="GO" id="GO:0000045">
    <property type="term" value="P:autophagosome assembly"/>
    <property type="evidence" value="ECO:0007669"/>
    <property type="project" value="TreeGrafter"/>
</dbReference>
<dbReference type="Pfam" id="PF13329">
    <property type="entry name" value="ATG2_CAD"/>
    <property type="match status" value="1"/>
</dbReference>
<dbReference type="GO" id="GO:0043495">
    <property type="term" value="F:protein-membrane adaptor activity"/>
    <property type="evidence" value="ECO:0007669"/>
    <property type="project" value="TreeGrafter"/>
</dbReference>
<comment type="subcellular location">
    <subcellularLocation>
        <location evidence="1">Endoplasmic reticulum membrane</location>
        <topology evidence="1">Peripheral membrane protein</topology>
    </subcellularLocation>
    <subcellularLocation>
        <location evidence="2">Preautophagosomal structure membrane</location>
        <topology evidence="2">Peripheral membrane protein</topology>
    </subcellularLocation>
</comment>
<evidence type="ECO:0000256" key="12">
    <source>
        <dbReference type="SAM" id="MobiDB-lite"/>
    </source>
</evidence>
<dbReference type="InParanoid" id="A0A1Z5J5U2"/>
<evidence type="ECO:0000256" key="8">
    <source>
        <dbReference type="ARBA" id="ARBA00023055"/>
    </source>
</evidence>
<dbReference type="InterPro" id="IPR026849">
    <property type="entry name" value="ATG2"/>
</dbReference>
<evidence type="ECO:0000256" key="9">
    <source>
        <dbReference type="ARBA" id="ARBA00023136"/>
    </source>
</evidence>
<keyword evidence="14" id="KW-1185">Reference proteome</keyword>
<evidence type="ECO:0000256" key="2">
    <source>
        <dbReference type="ARBA" id="ARBA00004623"/>
    </source>
</evidence>
<sequence length="1874" mass="209024">MIPWKHRLYAFLLRRVLGPILDTDSLQQLHSLLDVSFTDGRCTLRNVSFRTDHETLATLPLRVRKATVRELTVHLRFQEDASNDHAAWETVRTAWGTALPRIALAAKIELDGVFLELEPQVPASATTIPVAPSAATQSLLSLYLDAALKSLELSVEIRDISIRCWENDEEGVKQAWVEMRCQSFSYQTAAVGKSTEGTPLYETKFHKTVLFQKTSLCIGEVLREGNSKRDAYRASMVLLEGVNRITLRVIEYSSNACDSVSASTGNRTETDCEVNLSQKLNISIDTTSLLLLRKFVHTYSVHFRQNDRREVETLSQSEVESNYEAEDLDFLNTMMEQYRAAREQVERNELRNGVLVPDFSQNGSKDEVSFDMFFDANETSFYQYSAMLHDSIALSRNESPQHSGALIATIRFHIAEIGLKIVFSNDGEHSGRRDEAYALASVKDIDCTSSIFANSQEHVLVIGNFGVDDSLISKVHSQVSRKVEIRPIFTFLCGSDGLRERNEEILVQSPCISLNVRKRCQGELDIDLEMLPLVYECDLHTLPRMSKFAAAIQNIEAIESEGEEESLKQETEGASLRISISCPSVHFKLPILKAGNWENSFERSVYEVVSCNANNTYVGIDAKNVLIAVNCKQVATDEDLSLRFDDAIAFVSFPNNAKSAGHYCRRFDILTTAGRSEVQPTIPVNIKLWRECIEISNEEGQRCQSRGQIEFPMVPPISSFKHRQEDEDDDARIDRVLCSKLGGVDPRSRSRIRQVGAQQEMLENAAKSNTVISIQIPEFVGDVTSTELSTLLSIFRCISKPETSVAGPDSGNNRKCRAGLHSTSLLVSVTSTTLGVHDDTIAHASLSQSFVIMGHGLKLHGVVCGNDLIQGRLLVQDVNFVEVGKLVKQKINDRSGCIRRRAYLLRKRLSLTQDSLTRSIFHRSKLFKPISPASPCVLLDFSLPERTDSNNDMLETHFQITLYDMTLRIDYESRHWPTKLRAIFVSASGNSTSTMHNESGHPSSTGASLSRIGISLADCNVDYVSPVKFRTPSRVIVRLGDLRFSTNMLLPRGPSQSFSVTLCDVSIYLCNSRFPYNYENSSMLGGTTLFQSWQTSLDAWKSQVKAEISPDDVQRKMNFRTLLTLSSLDAVISLSNHTRKTSTESSTTVSLTIGELALFCCRDSFSILLTTIGEMSRELSAIDDEALRTLKSLNSLGDDEVFLDSVTELDNDDDGRELSTPMLSLLKQQSVLRPQIGTDSRHDRSKDFLLDGYDWTTIDADFLVNDIPAGEEQSARWFTAPFIENDERTVILQSKSTTSKIPPIINHHFRLQPVSDPLGEGDMGASKYSGNSSQCYVKSRILIHDFALKIRCFDGYDWPEMLDEKLRSIATCSPFVVGSTSPKDRSEKEVELSDATFKRPSSDRNRDSEKETRIKLMSTLLDDKANSSAIFNDLPLPEDRTKKLKDQSDIRRLSRRTNKYIQISVSGTQLRLDSFEDSTDHRLASCLDMKIGDFFVAETISKDRPTKMIGEWVNDEEHPRNTNDGLGAIKMVSWHPAVRVTPENDVVNDEAEFALKLLPLRCSLDQRAIRFALAFFNPGDDCDADKADEPLPEGLHALPPPLFKTFRVRPLKVKVDYKPEKINTDALKNGAVVELVNLSPLDGMVVTLQEVIVNNEVGFGPNISILLRQYIQDVCATQLHKFVTHAAPFQPITHVGGSAIDLVALPWEALQNGESIGRAFRAGTTSFTNAVSYETFTLSSRMTEFFASTVASLTSPRHAVLNTGGFSCTLPSRPIHIPRTLNDASQHALESLSRGLQTANYRIVIVPYREYHRSGAAGAGSSLIRGIPVAIAAPASGVAEAISFSLLAIRNQLRPDILREEEASLRGLLLDDDR</sequence>
<evidence type="ECO:0000313" key="13">
    <source>
        <dbReference type="EMBL" id="GAX09367.1"/>
    </source>
</evidence>
<gene>
    <name evidence="13" type="ORF">FisN_6Lh262</name>
</gene>
<evidence type="ECO:0000256" key="6">
    <source>
        <dbReference type="ARBA" id="ARBA00022824"/>
    </source>
</evidence>
<protein>
    <recommendedName>
        <fullName evidence="4">Autophagy-related protein 2</fullName>
    </recommendedName>
</protein>
<dbReference type="GO" id="GO:0000422">
    <property type="term" value="P:autophagy of mitochondrion"/>
    <property type="evidence" value="ECO:0007669"/>
    <property type="project" value="TreeGrafter"/>
</dbReference>
<evidence type="ECO:0000313" key="14">
    <source>
        <dbReference type="Proteomes" id="UP000198406"/>
    </source>
</evidence>
<dbReference type="GO" id="GO:0061709">
    <property type="term" value="P:reticulophagy"/>
    <property type="evidence" value="ECO:0007669"/>
    <property type="project" value="TreeGrafter"/>
</dbReference>
<evidence type="ECO:0000256" key="5">
    <source>
        <dbReference type="ARBA" id="ARBA00022448"/>
    </source>
</evidence>
<dbReference type="GO" id="GO:0005789">
    <property type="term" value="C:endoplasmic reticulum membrane"/>
    <property type="evidence" value="ECO:0007669"/>
    <property type="project" value="UniProtKB-SubCell"/>
</dbReference>
<proteinExistence type="inferred from homology"/>
<dbReference type="GO" id="GO:0061908">
    <property type="term" value="C:phagophore"/>
    <property type="evidence" value="ECO:0007669"/>
    <property type="project" value="TreeGrafter"/>
</dbReference>
<keyword evidence="9" id="KW-0472">Membrane</keyword>
<evidence type="ECO:0000256" key="10">
    <source>
        <dbReference type="ARBA" id="ARBA00024479"/>
    </source>
</evidence>
<name>A0A1Z5J5U2_FISSO</name>
<dbReference type="GO" id="GO:0034727">
    <property type="term" value="P:piecemeal microautophagy of the nucleus"/>
    <property type="evidence" value="ECO:0007669"/>
    <property type="project" value="TreeGrafter"/>
</dbReference>
<keyword evidence="7" id="KW-0072">Autophagy</keyword>
<evidence type="ECO:0000256" key="4">
    <source>
        <dbReference type="ARBA" id="ARBA00018070"/>
    </source>
</evidence>
<evidence type="ECO:0000256" key="3">
    <source>
        <dbReference type="ARBA" id="ARBA00009714"/>
    </source>
</evidence>
<dbReference type="GO" id="GO:0032266">
    <property type="term" value="F:phosphatidylinositol-3-phosphate binding"/>
    <property type="evidence" value="ECO:0007669"/>
    <property type="project" value="TreeGrafter"/>
</dbReference>
<feature type="region of interest" description="Disordered" evidence="12">
    <location>
        <begin position="1377"/>
        <end position="1411"/>
    </location>
</feature>
<reference evidence="13 14" key="1">
    <citation type="journal article" date="2015" name="Plant Cell">
        <title>Oil accumulation by the oleaginous diatom Fistulifera solaris as revealed by the genome and transcriptome.</title>
        <authorList>
            <person name="Tanaka T."/>
            <person name="Maeda Y."/>
            <person name="Veluchamy A."/>
            <person name="Tanaka M."/>
            <person name="Abida H."/>
            <person name="Marechal E."/>
            <person name="Bowler C."/>
            <person name="Muto M."/>
            <person name="Sunaga Y."/>
            <person name="Tanaka M."/>
            <person name="Yoshino T."/>
            <person name="Taniguchi T."/>
            <person name="Fukuda Y."/>
            <person name="Nemoto M."/>
            <person name="Matsumoto M."/>
            <person name="Wong P.S."/>
            <person name="Aburatani S."/>
            <person name="Fujibuchi W."/>
        </authorList>
    </citation>
    <scope>NUCLEOTIDE SEQUENCE [LARGE SCALE GENOMIC DNA]</scope>
    <source>
        <strain evidence="13 14">JPCC DA0580</strain>
    </source>
</reference>
<feature type="compositionally biased region" description="Basic and acidic residues" evidence="12">
    <location>
        <begin position="1382"/>
        <end position="1411"/>
    </location>
</feature>
<dbReference type="Proteomes" id="UP000198406">
    <property type="component" value="Unassembled WGS sequence"/>
</dbReference>
<dbReference type="PANTHER" id="PTHR13190:SF1">
    <property type="entry name" value="AUTOPHAGY-RELATED 2, ISOFORM A"/>
    <property type="match status" value="1"/>
</dbReference>
<keyword evidence="6" id="KW-0256">Endoplasmic reticulum</keyword>
<dbReference type="GO" id="GO:0006869">
    <property type="term" value="P:lipid transport"/>
    <property type="evidence" value="ECO:0007669"/>
    <property type="project" value="UniProtKB-KW"/>
</dbReference>
<accession>A0A1Z5J5U2</accession>
<dbReference type="GO" id="GO:0034045">
    <property type="term" value="C:phagophore assembly site membrane"/>
    <property type="evidence" value="ECO:0007669"/>
    <property type="project" value="UniProtKB-SubCell"/>
</dbReference>
<keyword evidence="8" id="KW-0445">Lipid transport</keyword>
<dbReference type="PANTHER" id="PTHR13190">
    <property type="entry name" value="AUTOPHAGY-RELATED 2, ISOFORM A"/>
    <property type="match status" value="1"/>
</dbReference>
<keyword evidence="5" id="KW-0813">Transport</keyword>
<organism evidence="13 14">
    <name type="scientific">Fistulifera solaris</name>
    <name type="common">Oleaginous diatom</name>
    <dbReference type="NCBI Taxonomy" id="1519565"/>
    <lineage>
        <taxon>Eukaryota</taxon>
        <taxon>Sar</taxon>
        <taxon>Stramenopiles</taxon>
        <taxon>Ochrophyta</taxon>
        <taxon>Bacillariophyta</taxon>
        <taxon>Bacillariophyceae</taxon>
        <taxon>Bacillariophycidae</taxon>
        <taxon>Naviculales</taxon>
        <taxon>Naviculaceae</taxon>
        <taxon>Fistulifera</taxon>
    </lineage>
</organism>
<comment type="catalytic activity">
    <reaction evidence="11">
        <text>a 1,2-diacyl-sn-glycero-3-phosphoethanolamine(in) = a 1,2-diacyl-sn-glycero-3-phosphoethanolamine(out)</text>
        <dbReference type="Rhea" id="RHEA:38895"/>
        <dbReference type="ChEBI" id="CHEBI:64612"/>
    </reaction>
</comment>